<dbReference type="Proteomes" id="UP000001067">
    <property type="component" value="Unassembled WGS sequence"/>
</dbReference>
<sequence length="327" mass="36588">MEMAASGSNAQAVSESKTRSGTQKREFEDDAVEYTLESPGAHDVTFSSLYVAPTPLLKVMYGGSNTTSDEKETITSLRRVLKTLTDDYDHDLTIIGLHGCVWKVSSKAIQLFSERAATVLNLTKKTLKMTGHPVFAVDCLVAHLTHLGDYRVNRILEKQELSHATSAPSKKVIIPKDLTAAEVHVEVLKIGVAWDIAYLKQLAVQGLYNALSSKGLTFVEFERLCVHTKVFTAVICGVPAICGDVYVRRALSELGTYAATQHEIWITKHHQEYFHLYTKAPYLVWYRDGAMREIPGKLQAFQLKNKKPRFDDEDTQRPDYSMMSIDG</sequence>
<evidence type="ECO:0000313" key="2">
    <source>
        <dbReference type="EMBL" id="EFQ94692.1"/>
    </source>
</evidence>
<accession>E3RHV7</accession>
<evidence type="ECO:0000313" key="3">
    <source>
        <dbReference type="Proteomes" id="UP000001067"/>
    </source>
</evidence>
<dbReference type="OrthoDB" id="3696517at2759"/>
<evidence type="ECO:0000256" key="1">
    <source>
        <dbReference type="SAM" id="MobiDB-lite"/>
    </source>
</evidence>
<reference evidence="2 3" key="1">
    <citation type="journal article" date="2010" name="Genome Biol.">
        <title>A first genome assembly of the barley fungal pathogen Pyrenophora teres f. teres.</title>
        <authorList>
            <person name="Ellwood S.R."/>
            <person name="Liu Z."/>
            <person name="Syme R.A."/>
            <person name="Lai Z."/>
            <person name="Hane J.K."/>
            <person name="Keiper F."/>
            <person name="Moffat C.S."/>
            <person name="Oliver R.P."/>
            <person name="Friesen T.L."/>
        </authorList>
    </citation>
    <scope>NUCLEOTIDE SEQUENCE [LARGE SCALE GENOMIC DNA]</scope>
    <source>
        <strain evidence="2 3">0-1</strain>
    </source>
</reference>
<dbReference type="KEGG" id="pte:PTT_07536"/>
<protein>
    <submittedName>
        <fullName evidence="2">Uncharacterized protein</fullName>
    </submittedName>
</protein>
<organism evidence="3">
    <name type="scientific">Pyrenophora teres f. teres (strain 0-1)</name>
    <name type="common">Barley net blotch fungus</name>
    <name type="synonym">Drechslera teres f. teres</name>
    <dbReference type="NCBI Taxonomy" id="861557"/>
    <lineage>
        <taxon>Eukaryota</taxon>
        <taxon>Fungi</taxon>
        <taxon>Dikarya</taxon>
        <taxon>Ascomycota</taxon>
        <taxon>Pezizomycotina</taxon>
        <taxon>Dothideomycetes</taxon>
        <taxon>Pleosporomycetidae</taxon>
        <taxon>Pleosporales</taxon>
        <taxon>Pleosporineae</taxon>
        <taxon>Pleosporaceae</taxon>
        <taxon>Pyrenophora</taxon>
    </lineage>
</organism>
<proteinExistence type="predicted"/>
<feature type="region of interest" description="Disordered" evidence="1">
    <location>
        <begin position="1"/>
        <end position="26"/>
    </location>
</feature>
<gene>
    <name evidence="2" type="ORF">PTT_07536</name>
</gene>
<dbReference type="HOGENOM" id="CLU_850309_0_0_1"/>
<name>E3RHV7_PYRTT</name>
<dbReference type="AlphaFoldDB" id="E3RHV7"/>
<feature type="compositionally biased region" description="Polar residues" evidence="1">
    <location>
        <begin position="1"/>
        <end position="21"/>
    </location>
</feature>
<dbReference type="EMBL" id="GL533173">
    <property type="protein sequence ID" value="EFQ94692.1"/>
    <property type="molecule type" value="Genomic_DNA"/>
</dbReference>
<keyword evidence="3" id="KW-1185">Reference proteome</keyword>